<proteinExistence type="predicted"/>
<protein>
    <submittedName>
        <fullName evidence="2">Uncharacterized protein</fullName>
    </submittedName>
</protein>
<sequence length="76" mass="8759">TGSSSRSYGGVNYQNPLDKSTMWTNGANHWFSNLRILCIFVSHEGLTKKERSTRNQNIRFDKVQLSNQPPKEATWE</sequence>
<feature type="non-terminal residue" evidence="2">
    <location>
        <position position="1"/>
    </location>
</feature>
<reference evidence="2 3" key="1">
    <citation type="submission" date="2024-02" db="EMBL/GenBank/DDBJ databases">
        <title>High-quality chromosome-scale genome assembly of Pensacola bahiagrass (Paspalum notatum Flugge var. saurae).</title>
        <authorList>
            <person name="Vega J.M."/>
            <person name="Podio M."/>
            <person name="Orjuela J."/>
            <person name="Siena L.A."/>
            <person name="Pessino S.C."/>
            <person name="Combes M.C."/>
            <person name="Mariac C."/>
            <person name="Albertini E."/>
            <person name="Pupilli F."/>
            <person name="Ortiz J.P.A."/>
            <person name="Leblanc O."/>
        </authorList>
    </citation>
    <scope>NUCLEOTIDE SEQUENCE [LARGE SCALE GENOMIC DNA]</scope>
    <source>
        <strain evidence="2">R1</strain>
        <tissue evidence="2">Leaf</tissue>
    </source>
</reference>
<gene>
    <name evidence="2" type="ORF">U9M48_019169</name>
</gene>
<dbReference type="EMBL" id="CP144748">
    <property type="protein sequence ID" value="WVZ70507.1"/>
    <property type="molecule type" value="Genomic_DNA"/>
</dbReference>
<organism evidence="2 3">
    <name type="scientific">Paspalum notatum var. saurae</name>
    <dbReference type="NCBI Taxonomy" id="547442"/>
    <lineage>
        <taxon>Eukaryota</taxon>
        <taxon>Viridiplantae</taxon>
        <taxon>Streptophyta</taxon>
        <taxon>Embryophyta</taxon>
        <taxon>Tracheophyta</taxon>
        <taxon>Spermatophyta</taxon>
        <taxon>Magnoliopsida</taxon>
        <taxon>Liliopsida</taxon>
        <taxon>Poales</taxon>
        <taxon>Poaceae</taxon>
        <taxon>PACMAD clade</taxon>
        <taxon>Panicoideae</taxon>
        <taxon>Andropogonodae</taxon>
        <taxon>Paspaleae</taxon>
        <taxon>Paspalinae</taxon>
        <taxon>Paspalum</taxon>
    </lineage>
</organism>
<evidence type="ECO:0000256" key="1">
    <source>
        <dbReference type="SAM" id="MobiDB-lite"/>
    </source>
</evidence>
<keyword evidence="3" id="KW-1185">Reference proteome</keyword>
<name>A0AAQ3TEG8_PASNO</name>
<feature type="region of interest" description="Disordered" evidence="1">
    <location>
        <begin position="47"/>
        <end position="76"/>
    </location>
</feature>
<dbReference type="Proteomes" id="UP001341281">
    <property type="component" value="Chromosome 04"/>
</dbReference>
<evidence type="ECO:0000313" key="3">
    <source>
        <dbReference type="Proteomes" id="UP001341281"/>
    </source>
</evidence>
<evidence type="ECO:0000313" key="2">
    <source>
        <dbReference type="EMBL" id="WVZ70507.1"/>
    </source>
</evidence>
<accession>A0AAQ3TEG8</accession>
<feature type="compositionally biased region" description="Polar residues" evidence="1">
    <location>
        <begin position="54"/>
        <end position="69"/>
    </location>
</feature>
<dbReference type="AlphaFoldDB" id="A0AAQ3TEG8"/>